<dbReference type="EMBL" id="KK121160">
    <property type="protein sequence ID" value="KFM79862.1"/>
    <property type="molecule type" value="Genomic_DNA"/>
</dbReference>
<keyword evidence="4" id="KW-1185">Reference proteome</keyword>
<organism evidence="3 4">
    <name type="scientific">Stegodyphus mimosarum</name>
    <name type="common">African social velvet spider</name>
    <dbReference type="NCBI Taxonomy" id="407821"/>
    <lineage>
        <taxon>Eukaryota</taxon>
        <taxon>Metazoa</taxon>
        <taxon>Ecdysozoa</taxon>
        <taxon>Arthropoda</taxon>
        <taxon>Chelicerata</taxon>
        <taxon>Arachnida</taxon>
        <taxon>Araneae</taxon>
        <taxon>Araneomorphae</taxon>
        <taxon>Entelegynae</taxon>
        <taxon>Eresoidea</taxon>
        <taxon>Eresidae</taxon>
        <taxon>Stegodyphus</taxon>
    </lineage>
</organism>
<name>A0A087UR73_STEMI</name>
<keyword evidence="1" id="KW-0325">Glycoprotein</keyword>
<dbReference type="AlphaFoldDB" id="A0A087UR73"/>
<proteinExistence type="predicted"/>
<protein>
    <recommendedName>
        <fullName evidence="2">TGFBR3/Endoglin-like N-terminal domain-containing protein</fullName>
    </recommendedName>
</protein>
<reference evidence="3 4" key="1">
    <citation type="submission" date="2013-11" db="EMBL/GenBank/DDBJ databases">
        <title>Genome sequencing of Stegodyphus mimosarum.</title>
        <authorList>
            <person name="Bechsgaard J."/>
        </authorList>
    </citation>
    <scope>NUCLEOTIDE SEQUENCE [LARGE SCALE GENOMIC DNA]</scope>
</reference>
<feature type="non-terminal residue" evidence="3">
    <location>
        <position position="88"/>
    </location>
</feature>
<dbReference type="Proteomes" id="UP000054359">
    <property type="component" value="Unassembled WGS sequence"/>
</dbReference>
<dbReference type="InterPro" id="IPR058899">
    <property type="entry name" value="TGFBR3/Endoglin-like_N"/>
</dbReference>
<evidence type="ECO:0000313" key="4">
    <source>
        <dbReference type="Proteomes" id="UP000054359"/>
    </source>
</evidence>
<gene>
    <name evidence="3" type="ORF">X975_26504</name>
</gene>
<feature type="domain" description="TGFBR3/Endoglin-like N-terminal" evidence="2">
    <location>
        <begin position="11"/>
        <end position="75"/>
    </location>
</feature>
<dbReference type="Pfam" id="PF26060">
    <property type="entry name" value="TGFBR3_N"/>
    <property type="match status" value="1"/>
</dbReference>
<evidence type="ECO:0000256" key="1">
    <source>
        <dbReference type="ARBA" id="ARBA00023180"/>
    </source>
</evidence>
<evidence type="ECO:0000259" key="2">
    <source>
        <dbReference type="Pfam" id="PF26060"/>
    </source>
</evidence>
<sequence>MWQMNLHHFGNSTSFHIIVNKPSYVVPSIAVATVSRQKLPSTKRLPAWVRSHHGAVTSFSVIPVANEVILYTGTGEWVQNCGLCAFII</sequence>
<evidence type="ECO:0000313" key="3">
    <source>
        <dbReference type="EMBL" id="KFM79862.1"/>
    </source>
</evidence>
<accession>A0A087UR73</accession>
<dbReference type="OrthoDB" id="6420824at2759"/>